<accession>A0A8B3SBA5</accession>
<dbReference type="AlphaFoldDB" id="A0A8B3SBA5"/>
<name>A0A8B3SBA5_9EURY</name>
<evidence type="ECO:0000313" key="2">
    <source>
        <dbReference type="Proteomes" id="UP000291831"/>
    </source>
</evidence>
<reference evidence="2" key="1">
    <citation type="submission" date="2019-01" db="EMBL/GenBank/DDBJ databases">
        <title>Anaerobic oxidation of ethane by archaea from a marine hydrocarbon seep.</title>
        <authorList>
            <person name="Musat F."/>
        </authorList>
    </citation>
    <scope>NUCLEOTIDE SEQUENCE [LARGE SCALE GENOMIC DNA]</scope>
</reference>
<dbReference type="Proteomes" id="UP000291831">
    <property type="component" value="Unassembled WGS sequence"/>
</dbReference>
<comment type="caution">
    <text evidence="1">The sequence shown here is derived from an EMBL/GenBank/DDBJ whole genome shotgun (WGS) entry which is preliminary data.</text>
</comment>
<proteinExistence type="predicted"/>
<sequence length="78" mass="8678">MPGLKISKASSAKDSEPITMAVHHLIGLPVAMRSVNKKDIVTGVIINQPGKKIDLPDLFRSYPDIAREVRDCLDKYFK</sequence>
<protein>
    <submittedName>
        <fullName evidence="1">Uncharacterized protein</fullName>
    </submittedName>
</protein>
<evidence type="ECO:0000313" key="1">
    <source>
        <dbReference type="EMBL" id="RZB33210.1"/>
    </source>
</evidence>
<gene>
    <name evidence="1" type="ORF">AEth_00003</name>
</gene>
<organism evidence="1 2">
    <name type="scientific">Candidatus Argoarchaeum ethanivorans</name>
    <dbReference type="NCBI Taxonomy" id="2608793"/>
    <lineage>
        <taxon>Archaea</taxon>
        <taxon>Methanobacteriati</taxon>
        <taxon>Methanobacteriota</taxon>
        <taxon>Stenosarchaea group</taxon>
        <taxon>Methanomicrobia</taxon>
        <taxon>Methanosarcinales</taxon>
        <taxon>Methanosarcinales incertae sedis</taxon>
        <taxon>GOM Arc I cluster</taxon>
        <taxon>Candidatus Argoarchaeum</taxon>
    </lineage>
</organism>
<dbReference type="EMBL" id="RPGO01000001">
    <property type="protein sequence ID" value="RZB33210.1"/>
    <property type="molecule type" value="Genomic_DNA"/>
</dbReference>